<comment type="caution">
    <text evidence="4">The sequence shown here is derived from an EMBL/GenBank/DDBJ whole genome shotgun (WGS) entry which is preliminary data.</text>
</comment>
<organism evidence="4 5">
    <name type="scientific">Methylobacterium crusticola</name>
    <dbReference type="NCBI Taxonomy" id="1697972"/>
    <lineage>
        <taxon>Bacteria</taxon>
        <taxon>Pseudomonadati</taxon>
        <taxon>Pseudomonadota</taxon>
        <taxon>Alphaproteobacteria</taxon>
        <taxon>Hyphomicrobiales</taxon>
        <taxon>Methylobacteriaceae</taxon>
        <taxon>Methylobacterium</taxon>
    </lineage>
</organism>
<dbReference type="Pfam" id="PF08443">
    <property type="entry name" value="RimK"/>
    <property type="match status" value="1"/>
</dbReference>
<feature type="region of interest" description="Disordered" evidence="2">
    <location>
        <begin position="302"/>
        <end position="359"/>
    </location>
</feature>
<keyword evidence="1" id="KW-0067">ATP-binding</keyword>
<gene>
    <name evidence="4" type="ORF">OPKNFCMD_4733</name>
</gene>
<dbReference type="PANTHER" id="PTHR21621">
    <property type="entry name" value="RIBOSOMAL PROTEIN S6 MODIFICATION PROTEIN"/>
    <property type="match status" value="1"/>
</dbReference>
<evidence type="ECO:0000256" key="1">
    <source>
        <dbReference type="PROSITE-ProRule" id="PRU00409"/>
    </source>
</evidence>
<accession>A0ABQ4R3E6</accession>
<evidence type="ECO:0000313" key="4">
    <source>
        <dbReference type="EMBL" id="GJD51974.1"/>
    </source>
</evidence>
<keyword evidence="5" id="KW-1185">Reference proteome</keyword>
<reference evidence="4" key="2">
    <citation type="submission" date="2021-08" db="EMBL/GenBank/DDBJ databases">
        <authorList>
            <person name="Tani A."/>
            <person name="Ola A."/>
            <person name="Ogura Y."/>
            <person name="Katsura K."/>
            <person name="Hayashi T."/>
        </authorList>
    </citation>
    <scope>NUCLEOTIDE SEQUENCE</scope>
    <source>
        <strain evidence="4">KCTC 52305</strain>
    </source>
</reference>
<proteinExistence type="predicted"/>
<reference evidence="4" key="1">
    <citation type="journal article" date="2021" name="Front. Microbiol.">
        <title>Comprehensive Comparative Genomics and Phenotyping of Methylobacterium Species.</title>
        <authorList>
            <person name="Alessa O."/>
            <person name="Ogura Y."/>
            <person name="Fujitani Y."/>
            <person name="Takami H."/>
            <person name="Hayashi T."/>
            <person name="Sahin N."/>
            <person name="Tani A."/>
        </authorList>
    </citation>
    <scope>NUCLEOTIDE SEQUENCE</scope>
    <source>
        <strain evidence="4">KCTC 52305</strain>
    </source>
</reference>
<dbReference type="EMBL" id="BPQH01000016">
    <property type="protein sequence ID" value="GJD51974.1"/>
    <property type="molecule type" value="Genomic_DNA"/>
</dbReference>
<evidence type="ECO:0000259" key="3">
    <source>
        <dbReference type="PROSITE" id="PS50975"/>
    </source>
</evidence>
<sequence length="359" mass="38682">MILVFGRRDDPPIALVVAALQSHGAEYAFVDDRHLDREDIVTTLGPGGLDGLLVSAGREIPLGSVGGVYARILGLPPAGDPCAAMRARAFQEIFMEWLDLTPALVVSRPRAMASNASKPFQAQLIARAGFATPDTVVTDDLEALAAFRRRHARVVFKSASGVRSIVEELGDGHAPRLGYLRDLPTQFQARVPGVDVRVHVVGREVFATEIESQATDYRYAARSGRAAKLHPVEVEPALRDRCVALAEALSLPLCGIDLRRRPDGGWVCFEANPMPAFSYYEEETGAPISDALARLLMRRSPVGRLSGHDPGHREPDDHRGHHPGAREPPEPAGLRHGDAAPRGDAAGGGQGRPDLEPAR</sequence>
<dbReference type="Gene3D" id="3.30.470.20">
    <property type="entry name" value="ATP-grasp fold, B domain"/>
    <property type="match status" value="1"/>
</dbReference>
<evidence type="ECO:0000256" key="2">
    <source>
        <dbReference type="SAM" id="MobiDB-lite"/>
    </source>
</evidence>
<feature type="compositionally biased region" description="Basic and acidic residues" evidence="2">
    <location>
        <begin position="306"/>
        <end position="341"/>
    </location>
</feature>
<dbReference type="SUPFAM" id="SSF56059">
    <property type="entry name" value="Glutathione synthetase ATP-binding domain-like"/>
    <property type="match status" value="1"/>
</dbReference>
<evidence type="ECO:0000313" key="5">
    <source>
        <dbReference type="Proteomes" id="UP001055167"/>
    </source>
</evidence>
<dbReference type="PROSITE" id="PS50975">
    <property type="entry name" value="ATP_GRASP"/>
    <property type="match status" value="1"/>
</dbReference>
<feature type="domain" description="ATP-grasp" evidence="3">
    <location>
        <begin position="122"/>
        <end position="297"/>
    </location>
</feature>
<dbReference type="PANTHER" id="PTHR21621:SF0">
    <property type="entry name" value="BETA-CITRYLGLUTAMATE SYNTHASE B-RELATED"/>
    <property type="match status" value="1"/>
</dbReference>
<name>A0ABQ4R3E6_9HYPH</name>
<dbReference type="InterPro" id="IPR013651">
    <property type="entry name" value="ATP-grasp_RimK-type"/>
</dbReference>
<dbReference type="RefSeq" id="WP_128563282.1">
    <property type="nucleotide sequence ID" value="NZ_BPQH01000016.1"/>
</dbReference>
<protein>
    <recommendedName>
        <fullName evidence="3">ATP-grasp domain-containing protein</fullName>
    </recommendedName>
</protein>
<keyword evidence="1" id="KW-0547">Nucleotide-binding</keyword>
<dbReference type="InterPro" id="IPR011761">
    <property type="entry name" value="ATP-grasp"/>
</dbReference>
<dbReference type="Proteomes" id="UP001055167">
    <property type="component" value="Unassembled WGS sequence"/>
</dbReference>